<feature type="transmembrane region" description="Helical" evidence="10">
    <location>
        <begin position="285"/>
        <end position="307"/>
    </location>
</feature>
<dbReference type="InterPro" id="IPR000276">
    <property type="entry name" value="GPCR_Rhodpsn"/>
</dbReference>
<evidence type="ECO:0000256" key="4">
    <source>
        <dbReference type="ARBA" id="ARBA00022989"/>
    </source>
</evidence>
<evidence type="ECO:0000256" key="6">
    <source>
        <dbReference type="ARBA" id="ARBA00023136"/>
    </source>
</evidence>
<evidence type="ECO:0000256" key="7">
    <source>
        <dbReference type="ARBA" id="ARBA00023170"/>
    </source>
</evidence>
<organism evidence="12 13">
    <name type="scientific">Amphibalanus amphitrite</name>
    <name type="common">Striped barnacle</name>
    <name type="synonym">Balanus amphitrite</name>
    <dbReference type="NCBI Taxonomy" id="1232801"/>
    <lineage>
        <taxon>Eukaryota</taxon>
        <taxon>Metazoa</taxon>
        <taxon>Ecdysozoa</taxon>
        <taxon>Arthropoda</taxon>
        <taxon>Crustacea</taxon>
        <taxon>Multicrustacea</taxon>
        <taxon>Cirripedia</taxon>
        <taxon>Thoracica</taxon>
        <taxon>Thoracicalcarea</taxon>
        <taxon>Balanomorpha</taxon>
        <taxon>Balanoidea</taxon>
        <taxon>Balanidae</taxon>
        <taxon>Amphibalaninae</taxon>
        <taxon>Amphibalanus</taxon>
    </lineage>
</organism>
<keyword evidence="7 9" id="KW-0675">Receptor</keyword>
<name>A0A6A4W7G1_AMPAM</name>
<keyword evidence="6 10" id="KW-0472">Membrane</keyword>
<dbReference type="Gene3D" id="1.20.1070.10">
    <property type="entry name" value="Rhodopsin 7-helix transmembrane proteins"/>
    <property type="match status" value="1"/>
</dbReference>
<feature type="transmembrane region" description="Helical" evidence="10">
    <location>
        <begin position="134"/>
        <end position="155"/>
    </location>
</feature>
<keyword evidence="4 10" id="KW-1133">Transmembrane helix</keyword>
<comment type="caution">
    <text evidence="12">The sequence shown here is derived from an EMBL/GenBank/DDBJ whole genome shotgun (WGS) entry which is preliminary data.</text>
</comment>
<dbReference type="GO" id="GO:0016020">
    <property type="term" value="C:membrane"/>
    <property type="evidence" value="ECO:0007669"/>
    <property type="project" value="UniProtKB-SubCell"/>
</dbReference>
<accession>A0A6A4W7G1</accession>
<dbReference type="PROSITE" id="PS00237">
    <property type="entry name" value="G_PROTEIN_RECEP_F1_1"/>
    <property type="match status" value="1"/>
</dbReference>
<dbReference type="Proteomes" id="UP000440578">
    <property type="component" value="Unassembled WGS sequence"/>
</dbReference>
<dbReference type="PROSITE" id="PS50262">
    <property type="entry name" value="G_PROTEIN_RECEP_F1_2"/>
    <property type="match status" value="1"/>
</dbReference>
<dbReference type="InterPro" id="IPR017452">
    <property type="entry name" value="GPCR_Rhodpsn_7TM"/>
</dbReference>
<dbReference type="PRINTS" id="PR01012">
    <property type="entry name" value="NRPEPTIDEYR"/>
</dbReference>
<feature type="transmembrane region" description="Helical" evidence="10">
    <location>
        <begin position="175"/>
        <end position="194"/>
    </location>
</feature>
<dbReference type="Pfam" id="PF00001">
    <property type="entry name" value="7tm_1"/>
    <property type="match status" value="1"/>
</dbReference>
<dbReference type="SMART" id="SM01381">
    <property type="entry name" value="7TM_GPCR_Srsx"/>
    <property type="match status" value="1"/>
</dbReference>
<dbReference type="GO" id="GO:0004983">
    <property type="term" value="F:neuropeptide Y receptor activity"/>
    <property type="evidence" value="ECO:0007669"/>
    <property type="project" value="InterPro"/>
</dbReference>
<dbReference type="SUPFAM" id="SSF81321">
    <property type="entry name" value="Family A G protein-coupled receptor-like"/>
    <property type="match status" value="1"/>
</dbReference>
<dbReference type="PANTHER" id="PTHR24235">
    <property type="entry name" value="NEUROPEPTIDE Y RECEPTOR"/>
    <property type="match status" value="1"/>
</dbReference>
<dbReference type="CDD" id="cd15203">
    <property type="entry name" value="7tmA_NPYR-like"/>
    <property type="match status" value="1"/>
</dbReference>
<proteinExistence type="inferred from homology"/>
<comment type="similarity">
    <text evidence="2 9">Belongs to the G-protein coupled receptor 1 family.</text>
</comment>
<keyword evidence="8 9" id="KW-0807">Transducer</keyword>
<feature type="domain" description="G-protein coupled receptors family 1 profile" evidence="11">
    <location>
        <begin position="73"/>
        <end position="341"/>
    </location>
</feature>
<keyword evidence="3 9" id="KW-0812">Transmembrane</keyword>
<evidence type="ECO:0000256" key="8">
    <source>
        <dbReference type="ARBA" id="ARBA00023224"/>
    </source>
</evidence>
<gene>
    <name evidence="12" type="primary">NPFR_1</name>
    <name evidence="12" type="ORF">FJT64_000486</name>
</gene>
<dbReference type="EMBL" id="VIIS01001453">
    <property type="protein sequence ID" value="KAF0297988.1"/>
    <property type="molecule type" value="Genomic_DNA"/>
</dbReference>
<evidence type="ECO:0000256" key="9">
    <source>
        <dbReference type="RuleBase" id="RU000688"/>
    </source>
</evidence>
<feature type="transmembrane region" description="Helical" evidence="10">
    <location>
        <begin position="94"/>
        <end position="114"/>
    </location>
</feature>
<feature type="transmembrane region" description="Helical" evidence="10">
    <location>
        <begin position="319"/>
        <end position="344"/>
    </location>
</feature>
<dbReference type="PRINTS" id="PR00237">
    <property type="entry name" value="GPCRRHODOPSN"/>
</dbReference>
<evidence type="ECO:0000256" key="5">
    <source>
        <dbReference type="ARBA" id="ARBA00023040"/>
    </source>
</evidence>
<evidence type="ECO:0000256" key="2">
    <source>
        <dbReference type="ARBA" id="ARBA00010663"/>
    </source>
</evidence>
<sequence length="416" mass="46579">MTSVLLTTELPDSAATEIVNISPADELPPNVTVADFIDPEFIARMRENRSVSKEAYYTLIVLYALLICFGALGNLLVVLAVLRKAAMKTARNLFILNLAVSDLLLCLVTMPLTLLEILSRYWPLGGDTTFLCKLFGGLTGVSEFVSSMSITAIALDRYQVIVYPTRNSLQLVEVCIILACIWTLATLLASPMFVVRELLPASLNETLPGLPKTFHYCVEEWTVRNGRAYYSIFSMICQYVVPIVTVSIAYARITKKLRFRMSSMASRTSSLRQGREQRTRRTHTLLIAISLIYAISWVPLNVCNLVIDLIMYNGSLEKLRIIFAVCHMILMTSACSNPILYGWLNDNFRKEFIELAHGALPCLFRKGRSGANAEEERSQGNLRTLLTCTQANGRSHTYQPPGEETMVTRDIPLQLL</sequence>
<dbReference type="PANTHER" id="PTHR24235:SF30">
    <property type="entry name" value="NEUROPEPTIDE F RECEPTOR"/>
    <property type="match status" value="1"/>
</dbReference>
<evidence type="ECO:0000313" key="13">
    <source>
        <dbReference type="Proteomes" id="UP000440578"/>
    </source>
</evidence>
<dbReference type="OrthoDB" id="9046662at2759"/>
<comment type="subcellular location">
    <subcellularLocation>
        <location evidence="1">Membrane</location>
        <topology evidence="1">Multi-pass membrane protein</topology>
    </subcellularLocation>
</comment>
<feature type="transmembrane region" description="Helical" evidence="10">
    <location>
        <begin position="55"/>
        <end position="82"/>
    </location>
</feature>
<dbReference type="AlphaFoldDB" id="A0A6A4W7G1"/>
<evidence type="ECO:0000256" key="10">
    <source>
        <dbReference type="SAM" id="Phobius"/>
    </source>
</evidence>
<evidence type="ECO:0000256" key="3">
    <source>
        <dbReference type="ARBA" id="ARBA00022692"/>
    </source>
</evidence>
<dbReference type="InterPro" id="IPR000611">
    <property type="entry name" value="NPY_rcpt"/>
</dbReference>
<protein>
    <submittedName>
        <fullName evidence="12">Neuropeptide F receptor</fullName>
    </submittedName>
</protein>
<keyword evidence="13" id="KW-1185">Reference proteome</keyword>
<reference evidence="12 13" key="1">
    <citation type="submission" date="2019-07" db="EMBL/GenBank/DDBJ databases">
        <title>Draft genome assembly of a fouling barnacle, Amphibalanus amphitrite (Darwin, 1854): The first reference genome for Thecostraca.</title>
        <authorList>
            <person name="Kim W."/>
        </authorList>
    </citation>
    <scope>NUCLEOTIDE SEQUENCE [LARGE SCALE GENOMIC DNA]</scope>
    <source>
        <strain evidence="12">SNU_AA5</strain>
        <tissue evidence="12">Soma without cirri and trophi</tissue>
    </source>
</reference>
<feature type="transmembrane region" description="Helical" evidence="10">
    <location>
        <begin position="228"/>
        <end position="251"/>
    </location>
</feature>
<keyword evidence="5 9" id="KW-0297">G-protein coupled receptor</keyword>
<evidence type="ECO:0000313" key="12">
    <source>
        <dbReference type="EMBL" id="KAF0297988.1"/>
    </source>
</evidence>
<evidence type="ECO:0000259" key="11">
    <source>
        <dbReference type="PROSITE" id="PS50262"/>
    </source>
</evidence>
<evidence type="ECO:0000256" key="1">
    <source>
        <dbReference type="ARBA" id="ARBA00004141"/>
    </source>
</evidence>